<dbReference type="Pfam" id="PF04404">
    <property type="entry name" value="ERF"/>
    <property type="match status" value="1"/>
</dbReference>
<dbReference type="InterPro" id="IPR007499">
    <property type="entry name" value="ERF_bacteria_virus"/>
</dbReference>
<evidence type="ECO:0000313" key="3">
    <source>
        <dbReference type="Proteomes" id="UP000318136"/>
    </source>
</evidence>
<evidence type="ECO:0000313" key="2">
    <source>
        <dbReference type="EMBL" id="QDH85081.1"/>
    </source>
</evidence>
<dbReference type="EMBL" id="MN010758">
    <property type="protein sequence ID" value="QDH85081.1"/>
    <property type="molecule type" value="Genomic_DNA"/>
</dbReference>
<evidence type="ECO:0000256" key="1">
    <source>
        <dbReference type="SAM" id="MobiDB-lite"/>
    </source>
</evidence>
<organism evidence="2 3">
    <name type="scientific">Gordonia phage Dardanus</name>
    <dbReference type="NCBI Taxonomy" id="2588489"/>
    <lineage>
        <taxon>Viruses</taxon>
        <taxon>Duplodnaviria</taxon>
        <taxon>Heunggongvirae</taxon>
        <taxon>Uroviricota</taxon>
        <taxon>Caudoviricetes</taxon>
        <taxon>Ruthgordonvirinae</taxon>
        <taxon>Dardanusvirus</taxon>
        <taxon>Dardanusvirus dardanus</taxon>
    </lineage>
</organism>
<sequence>MKIGELLATIKGEVGAVQKGQQMNGGGGGPRYNFRGIDAVVNACHGAFVKHKVVMVPFVQTIEYVDVLIGGQGKRGVSVRVVADFTFYGPEGDTITARVAGEGQDQADKGTAKAQSVAMRVALLQALGLPTDDPDPDSQWEEQQPAPPLEAVELRERAIAIAKDLGMKGPDLAAEFASIGGQGRVSESVDIPRLGELVEALQGAQAGADDQAPADEAPADSAPADENSGEGNGHDGQ</sequence>
<name>A0A514CX65_9CAUD</name>
<dbReference type="Proteomes" id="UP000318136">
    <property type="component" value="Segment"/>
</dbReference>
<protein>
    <submittedName>
        <fullName evidence="2">ERF family ssDNA binding protein</fullName>
    </submittedName>
</protein>
<accession>A0A514CX65</accession>
<feature type="region of interest" description="Disordered" evidence="1">
    <location>
        <begin position="128"/>
        <end position="150"/>
    </location>
</feature>
<keyword evidence="3" id="KW-1185">Reference proteome</keyword>
<feature type="compositionally biased region" description="Low complexity" evidence="1">
    <location>
        <begin position="200"/>
        <end position="226"/>
    </location>
</feature>
<gene>
    <name evidence="2" type="primary">44</name>
    <name evidence="2" type="ORF">SEA_DARDANUS_44</name>
</gene>
<dbReference type="KEGG" id="vg:63911650"/>
<feature type="region of interest" description="Disordered" evidence="1">
    <location>
        <begin position="200"/>
        <end position="237"/>
    </location>
</feature>
<dbReference type="RefSeq" id="YP_010050912.1">
    <property type="nucleotide sequence ID" value="NC_054435.1"/>
</dbReference>
<dbReference type="GeneID" id="63911650"/>
<proteinExistence type="predicted"/>
<reference evidence="2 3" key="1">
    <citation type="submission" date="2019-05" db="EMBL/GenBank/DDBJ databases">
        <authorList>
            <person name="Bordelon H.A."/>
            <person name="Brister E.M."/>
            <person name="Bryans A.M."/>
            <person name="Calk A.E."/>
            <person name="Capers C."/>
            <person name="Corrent J.M."/>
            <person name="Delphin C.N."/>
            <person name="Erbelding G.W."/>
            <person name="Gottschalck B.A."/>
            <person name="Hale B.T."/>
            <person name="Jones N.T."/>
            <person name="Mire A.R."/>
            <person name="Perkins A.R."/>
            <person name="Quackenbush R.D."/>
            <person name="Rogers C.S."/>
            <person name="Stewart N.C."/>
            <person name="Threeton H.N."/>
            <person name="Wiggins Z.F."/>
            <person name="Hancock A.M."/>
            <person name="Gissendanner C.R."/>
            <person name="Findley A.M."/>
            <person name="Wills S.J."/>
            <person name="Clifford K.A."/>
            <person name="Elmore F.L."/>
            <person name="Knight M.S."/>
            <person name="Le K."/>
            <person name="Lobaina D."/>
            <person name="Nougues D."/>
            <person name="Salama A."/>
            <person name="Stoeber S.D."/>
            <person name="Sweeney K.J."/>
            <person name="Truong T.G."/>
            <person name="Alvaro L.E."/>
            <person name="Isern S."/>
            <person name="Michael S.F."/>
            <person name="Monti D.L."/>
            <person name="Garlena R.A."/>
            <person name="Russell D.A."/>
            <person name="Pope W.H."/>
            <person name="Jacobs-Sera D."/>
            <person name="Hatfull G.F."/>
        </authorList>
    </citation>
    <scope>NUCLEOTIDE SEQUENCE [LARGE SCALE GENOMIC DNA]</scope>
</reference>